<proteinExistence type="predicted"/>
<organism evidence="1 3">
    <name type="scientific">Araneus ventricosus</name>
    <name type="common">Orbweaver spider</name>
    <name type="synonym">Epeira ventricosa</name>
    <dbReference type="NCBI Taxonomy" id="182803"/>
    <lineage>
        <taxon>Eukaryota</taxon>
        <taxon>Metazoa</taxon>
        <taxon>Ecdysozoa</taxon>
        <taxon>Arthropoda</taxon>
        <taxon>Chelicerata</taxon>
        <taxon>Arachnida</taxon>
        <taxon>Araneae</taxon>
        <taxon>Araneomorphae</taxon>
        <taxon>Entelegynae</taxon>
        <taxon>Araneoidea</taxon>
        <taxon>Araneidae</taxon>
        <taxon>Araneus</taxon>
    </lineage>
</organism>
<dbReference type="Proteomes" id="UP000499080">
    <property type="component" value="Unassembled WGS sequence"/>
</dbReference>
<evidence type="ECO:0000313" key="3">
    <source>
        <dbReference type="Proteomes" id="UP000499080"/>
    </source>
</evidence>
<accession>A0A4Y2MMI1</accession>
<protein>
    <submittedName>
        <fullName evidence="1">Uncharacterized protein</fullName>
    </submittedName>
</protein>
<evidence type="ECO:0000313" key="1">
    <source>
        <dbReference type="EMBL" id="GBN27017.1"/>
    </source>
</evidence>
<comment type="caution">
    <text evidence="1">The sequence shown here is derived from an EMBL/GenBank/DDBJ whole genome shotgun (WGS) entry which is preliminary data.</text>
</comment>
<dbReference type="EMBL" id="BGPR01282407">
    <property type="protein sequence ID" value="GBN27017.1"/>
    <property type="molecule type" value="Genomic_DNA"/>
</dbReference>
<reference evidence="1 3" key="1">
    <citation type="journal article" date="2019" name="Sci. Rep.">
        <title>Orb-weaving spider Araneus ventricosus genome elucidates the spidroin gene catalogue.</title>
        <authorList>
            <person name="Kono N."/>
            <person name="Nakamura H."/>
            <person name="Ohtoshi R."/>
            <person name="Moran D.A.P."/>
            <person name="Shinohara A."/>
            <person name="Yoshida Y."/>
            <person name="Fujiwara M."/>
            <person name="Mori M."/>
            <person name="Tomita M."/>
            <person name="Arakawa K."/>
        </authorList>
    </citation>
    <scope>NUCLEOTIDE SEQUENCE [LARGE SCALE GENOMIC DNA]</scope>
</reference>
<keyword evidence="3" id="KW-1185">Reference proteome</keyword>
<evidence type="ECO:0000313" key="2">
    <source>
        <dbReference type="EMBL" id="GBN27117.1"/>
    </source>
</evidence>
<sequence>MPLKGLTSGGKVTSRNELSPTFCKSADSKGNSFRNLILSLDIDATYYQVADPPWKLFITTSHRKKHWRFRTALRIIWILLPFRGEDVAKLTIGDLVFYHHRRIFGHQQLLHCLRKDLKQRLTEDLHN</sequence>
<dbReference type="AlphaFoldDB" id="A0A4Y2MMI1"/>
<dbReference type="EMBL" id="BGPR01282456">
    <property type="protein sequence ID" value="GBN27117.1"/>
    <property type="molecule type" value="Genomic_DNA"/>
</dbReference>
<gene>
    <name evidence="2" type="ORF">AVEN_149682_1</name>
    <name evidence="1" type="ORF">AVEN_39526_1</name>
</gene>
<name>A0A4Y2MMI1_ARAVE</name>